<evidence type="ECO:0000256" key="1">
    <source>
        <dbReference type="SAM" id="MobiDB-lite"/>
    </source>
</evidence>
<dbReference type="EMBL" id="VCAZ01000005">
    <property type="protein sequence ID" value="TSK20100.1"/>
    <property type="molecule type" value="Genomic_DNA"/>
</dbReference>
<evidence type="ECO:0000313" key="2">
    <source>
        <dbReference type="EMBL" id="TSK20100.1"/>
    </source>
</evidence>
<comment type="caution">
    <text evidence="2">The sequence shown here is derived from an EMBL/GenBank/DDBJ whole genome shotgun (WGS) entry which is preliminary data.</text>
</comment>
<dbReference type="Proteomes" id="UP000319801">
    <property type="component" value="Unassembled WGS sequence"/>
</dbReference>
<reference evidence="2 3" key="1">
    <citation type="journal article" date="2019" name="Genome Biol. Evol.">
        <title>Whole-Genome Sequencing of the Giant Devil Catfish, Bagarius yarrelli.</title>
        <authorList>
            <person name="Jiang W."/>
            <person name="Lv Y."/>
            <person name="Cheng L."/>
            <person name="Yang K."/>
            <person name="Chao B."/>
            <person name="Wang X."/>
            <person name="Li Y."/>
            <person name="Pan X."/>
            <person name="You X."/>
            <person name="Zhang Y."/>
            <person name="Yang J."/>
            <person name="Li J."/>
            <person name="Zhang X."/>
            <person name="Liu S."/>
            <person name="Sun C."/>
            <person name="Yang J."/>
            <person name="Shi Q."/>
        </authorList>
    </citation>
    <scope>NUCLEOTIDE SEQUENCE [LARGE SCALE GENOMIC DNA]</scope>
    <source>
        <strain evidence="2">JWS20170419001</strain>
        <tissue evidence="2">Muscle</tissue>
    </source>
</reference>
<organism evidence="2 3">
    <name type="scientific">Bagarius yarrelli</name>
    <name type="common">Goonch</name>
    <name type="synonym">Bagrus yarrelli</name>
    <dbReference type="NCBI Taxonomy" id="175774"/>
    <lineage>
        <taxon>Eukaryota</taxon>
        <taxon>Metazoa</taxon>
        <taxon>Chordata</taxon>
        <taxon>Craniata</taxon>
        <taxon>Vertebrata</taxon>
        <taxon>Euteleostomi</taxon>
        <taxon>Actinopterygii</taxon>
        <taxon>Neopterygii</taxon>
        <taxon>Teleostei</taxon>
        <taxon>Ostariophysi</taxon>
        <taxon>Siluriformes</taxon>
        <taxon>Sisoridae</taxon>
        <taxon>Sisorinae</taxon>
        <taxon>Bagarius</taxon>
    </lineage>
</organism>
<keyword evidence="3" id="KW-1185">Reference proteome</keyword>
<gene>
    <name evidence="2" type="ORF">Baya_1648</name>
</gene>
<feature type="compositionally biased region" description="Basic and acidic residues" evidence="1">
    <location>
        <begin position="1"/>
        <end position="15"/>
    </location>
</feature>
<name>A0A556TLP7_BAGYA</name>
<accession>A0A556TLP7</accession>
<sequence>MTLKESGEKEREKEIKKKKKKGEGKKDAGAFDSPPGEIRTREDEADDSENANCAKLLVAQVRALLPAEVAPFVALSDGFPRLRIGGELARALCLRHATAVQIHLHETLSHKEHPIPPEKKKQFPLVLAREDDCSAVTSICAVYPVPEDTAASSSFCDERSRILLTCRACGPPVVSHAAFRVCLRDGMPSRSNGSSYELLGFRLICMKAATSSPQPRDEKPPTERVRIGLHHRTPPGSTSLSTRFTPQSFYPLVKRASSGGSTCAGALINHRTRKSLVLLPEELLHLLLQQGIKSAGFMPSEGLTVNRCKPLRPSSLFILTG</sequence>
<proteinExistence type="predicted"/>
<dbReference type="AlphaFoldDB" id="A0A556TLP7"/>
<evidence type="ECO:0000313" key="3">
    <source>
        <dbReference type="Proteomes" id="UP000319801"/>
    </source>
</evidence>
<protein>
    <submittedName>
        <fullName evidence="2">Uncharacterized protein</fullName>
    </submittedName>
</protein>
<feature type="region of interest" description="Disordered" evidence="1">
    <location>
        <begin position="1"/>
        <end position="49"/>
    </location>
</feature>